<dbReference type="AlphaFoldDB" id="K0RW95"/>
<accession>K0RW95</accession>
<organism evidence="1 2">
    <name type="scientific">Thalassiosira oceanica</name>
    <name type="common">Marine diatom</name>
    <dbReference type="NCBI Taxonomy" id="159749"/>
    <lineage>
        <taxon>Eukaryota</taxon>
        <taxon>Sar</taxon>
        <taxon>Stramenopiles</taxon>
        <taxon>Ochrophyta</taxon>
        <taxon>Bacillariophyta</taxon>
        <taxon>Coscinodiscophyceae</taxon>
        <taxon>Thalassiosirophycidae</taxon>
        <taxon>Thalassiosirales</taxon>
        <taxon>Thalassiosiraceae</taxon>
        <taxon>Thalassiosira</taxon>
    </lineage>
</organism>
<comment type="caution">
    <text evidence="1">The sequence shown here is derived from an EMBL/GenBank/DDBJ whole genome shotgun (WGS) entry which is preliminary data.</text>
</comment>
<name>K0RW95_THAOC</name>
<dbReference type="EMBL" id="AGNL01029013">
    <property type="protein sequence ID" value="EJK57225.1"/>
    <property type="molecule type" value="Genomic_DNA"/>
</dbReference>
<protein>
    <submittedName>
        <fullName evidence="1">Uncharacterized protein</fullName>
    </submittedName>
</protein>
<sequence length="39" mass="4044">MLAPRRRAGGVKDTAHRTAAAAAATKASLRLPPRILSCS</sequence>
<feature type="non-terminal residue" evidence="1">
    <location>
        <position position="39"/>
    </location>
</feature>
<gene>
    <name evidence="1" type="ORF">THAOC_22757</name>
</gene>
<evidence type="ECO:0000313" key="2">
    <source>
        <dbReference type="Proteomes" id="UP000266841"/>
    </source>
</evidence>
<reference evidence="1 2" key="1">
    <citation type="journal article" date="2012" name="Genome Biol.">
        <title>Genome and low-iron response of an oceanic diatom adapted to chronic iron limitation.</title>
        <authorList>
            <person name="Lommer M."/>
            <person name="Specht M."/>
            <person name="Roy A.S."/>
            <person name="Kraemer L."/>
            <person name="Andreson R."/>
            <person name="Gutowska M.A."/>
            <person name="Wolf J."/>
            <person name="Bergner S.V."/>
            <person name="Schilhabel M.B."/>
            <person name="Klostermeier U.C."/>
            <person name="Beiko R.G."/>
            <person name="Rosenstiel P."/>
            <person name="Hippler M."/>
            <person name="Laroche J."/>
        </authorList>
    </citation>
    <scope>NUCLEOTIDE SEQUENCE [LARGE SCALE GENOMIC DNA]</scope>
    <source>
        <strain evidence="1 2">CCMP1005</strain>
    </source>
</reference>
<proteinExistence type="predicted"/>
<dbReference type="Proteomes" id="UP000266841">
    <property type="component" value="Unassembled WGS sequence"/>
</dbReference>
<evidence type="ECO:0000313" key="1">
    <source>
        <dbReference type="EMBL" id="EJK57225.1"/>
    </source>
</evidence>
<keyword evidence="2" id="KW-1185">Reference proteome</keyword>